<keyword evidence="3" id="KW-0812">Transmembrane</keyword>
<feature type="chain" id="PRO_5027918314" description="Proto-oncogene tyrosine-protein kinase receptor Ret" evidence="19">
    <location>
        <begin position="26"/>
        <end position="1113"/>
    </location>
</feature>
<evidence type="ECO:0000256" key="2">
    <source>
        <dbReference type="ARBA" id="ARBA00022679"/>
    </source>
</evidence>
<dbReference type="InterPro" id="IPR001245">
    <property type="entry name" value="Ser-Thr/Tyr_kinase_cat_dom"/>
</dbReference>
<dbReference type="InterPro" id="IPR041163">
    <property type="entry name" value="Ret_CLD1"/>
</dbReference>
<keyword evidence="12" id="KW-0325">Glycoprotein</keyword>
<dbReference type="InterPro" id="IPR000719">
    <property type="entry name" value="Prot_kinase_dom"/>
</dbReference>
<dbReference type="InterPro" id="IPR002126">
    <property type="entry name" value="Cadherin-like_dom"/>
</dbReference>
<evidence type="ECO:0000256" key="8">
    <source>
        <dbReference type="ARBA" id="ARBA00022989"/>
    </source>
</evidence>
<evidence type="ECO:0000256" key="6">
    <source>
        <dbReference type="ARBA" id="ARBA00022777"/>
    </source>
</evidence>
<evidence type="ECO:0000256" key="4">
    <source>
        <dbReference type="ARBA" id="ARBA00022729"/>
    </source>
</evidence>
<dbReference type="PROSITE" id="PS50011">
    <property type="entry name" value="PROTEIN_KINASE_DOM"/>
    <property type="match status" value="1"/>
</dbReference>
<dbReference type="Gene3D" id="1.10.510.10">
    <property type="entry name" value="Transferase(Phosphotransferase) domain 1"/>
    <property type="match status" value="1"/>
</dbReference>
<dbReference type="InterPro" id="IPR011009">
    <property type="entry name" value="Kinase-like_dom_sf"/>
</dbReference>
<proteinExistence type="inferred from homology"/>
<dbReference type="InterPro" id="IPR016249">
    <property type="entry name" value="Tyr_kinase_Ret_rcpt"/>
</dbReference>
<dbReference type="Pfam" id="PF07714">
    <property type="entry name" value="PK_Tyr_Ser-Thr"/>
    <property type="match status" value="1"/>
</dbReference>
<keyword evidence="4 19" id="KW-0732">Signal</keyword>
<dbReference type="RefSeq" id="XP_031435062.1">
    <property type="nucleotide sequence ID" value="XM_031579202.1"/>
</dbReference>
<dbReference type="PANTHER" id="PTHR24416:SF485">
    <property type="entry name" value="PROTO-ONCOGENE TYROSINE-PROTEIN KINASE RECEPTOR RET"/>
    <property type="match status" value="1"/>
</dbReference>
<organism evidence="22 23">
    <name type="scientific">Clupea harengus</name>
    <name type="common">Atlantic herring</name>
    <dbReference type="NCBI Taxonomy" id="7950"/>
    <lineage>
        <taxon>Eukaryota</taxon>
        <taxon>Metazoa</taxon>
        <taxon>Chordata</taxon>
        <taxon>Craniata</taxon>
        <taxon>Vertebrata</taxon>
        <taxon>Euteleostomi</taxon>
        <taxon>Actinopterygii</taxon>
        <taxon>Neopterygii</taxon>
        <taxon>Teleostei</taxon>
        <taxon>Clupei</taxon>
        <taxon>Clupeiformes</taxon>
        <taxon>Clupeoidei</taxon>
        <taxon>Clupeidae</taxon>
        <taxon>Clupea</taxon>
    </lineage>
</organism>
<feature type="binding site" evidence="18">
    <location>
        <position position="757"/>
    </location>
    <ligand>
        <name>ATP</name>
        <dbReference type="ChEBI" id="CHEBI:30616"/>
    </ligand>
</feature>
<keyword evidence="8" id="KW-1133">Transmembrane helix</keyword>
<dbReference type="GeneID" id="105890844"/>
<keyword evidence="14" id="KW-0130">Cell adhesion</keyword>
<dbReference type="Pfam" id="PF22540">
    <property type="entry name" value="RET_CRD"/>
    <property type="match status" value="1"/>
</dbReference>
<evidence type="ECO:0000256" key="13">
    <source>
        <dbReference type="ARBA" id="ARBA00051243"/>
    </source>
</evidence>
<evidence type="ECO:0000256" key="9">
    <source>
        <dbReference type="ARBA" id="ARBA00023136"/>
    </source>
</evidence>
<evidence type="ECO:0000256" key="5">
    <source>
        <dbReference type="ARBA" id="ARBA00022741"/>
    </source>
</evidence>
<dbReference type="CTD" id="5979"/>
<dbReference type="AlphaFoldDB" id="A0A6P8GHY2"/>
<dbReference type="GO" id="GO:0005886">
    <property type="term" value="C:plasma membrane"/>
    <property type="evidence" value="ECO:0007669"/>
    <property type="project" value="UniProtKB-SubCell"/>
</dbReference>
<dbReference type="FunFam" id="3.30.200.20:FF:000234">
    <property type="entry name" value="Proto-oncogene tyrosine-protein kinase receptor Ret"/>
    <property type="match status" value="1"/>
</dbReference>
<evidence type="ECO:0000256" key="14">
    <source>
        <dbReference type="PIRNR" id="PIRNR000631"/>
    </source>
</evidence>
<evidence type="ECO:0000259" key="21">
    <source>
        <dbReference type="PROSITE" id="PS50268"/>
    </source>
</evidence>
<dbReference type="GO" id="GO:0007156">
    <property type="term" value="P:homophilic cell adhesion via plasma membrane adhesion molecules"/>
    <property type="evidence" value="ECO:0007669"/>
    <property type="project" value="InterPro"/>
</dbReference>
<feature type="glycosylation site" description="N-linked (GlcNAc...) asparagine" evidence="16">
    <location>
        <position position="144"/>
    </location>
</feature>
<accession>A0A6P8GHY2</accession>
<dbReference type="Pfam" id="PF17756">
    <property type="entry name" value="RET_CLD1"/>
    <property type="match status" value="1"/>
</dbReference>
<dbReference type="EC" id="2.7.10.1" evidence="14"/>
<keyword evidence="5 14" id="KW-0547">Nucleotide-binding</keyword>
<evidence type="ECO:0000256" key="19">
    <source>
        <dbReference type="SAM" id="SignalP"/>
    </source>
</evidence>
<comment type="function">
    <text evidence="14">Receptor tyrosine-protein kinase involved in numerous cellular mechanisms including cell proliferation, neuronal navigation, cell migration, and cell differentiation in response to glia cell line-derived growth family factors (GDNF, NRTN, ARTN, PSPN and GDF15). In contrast to most receptor tyrosine kinases, RET requires not only its cognate ligands but also coreceptors, for activation. GDNF ligands (GDNF, NRTN, ARTN, PSPN and GDF15) first bind their corresponding GDNFR coreceptors (GFRA1, GFRA2, GFRA3, GFRA4 and GFRAL, respectively), triggering RET autophosphorylation and activation, leading to activation of downstream signaling pathways, including the MAPK- and AKT-signaling pathways. Acts as a dependence receptor via the GDNF-GFRA1 signaling: in the presence of the ligand GDNF in somatotrophs within pituitary, promotes survival and down regulates growth hormone (GH) production, but triggers apoptosis in absence of GDNF. Required for the molecular mechanisms orchestration during intestine organogenesis via the ARTN-GFRA3 signaling: involved in the development of enteric nervous system and renal organogenesis during embryonic life, and promotes the formation of Peyer's patch-like structures, a major component of the gut-associated lymphoid tissue. Mediates, through interaction with GDF15-receptor GFRAL, GDF15-induced cell-signaling in the brainstem which triggers an aversive response, characterized by nausea, vomiting, and/or loss of appetite in response to various stresses. Modulates cell adhesion via its cleavage by caspase in sympathetic neurons and mediates cell migration in an integrin (e.g. ITGB1 and ITGB3)-dependent manner. Also active in the absence of ligand, triggering apoptosis through a mechanism that requires receptor intracellular caspase cleavage. Triggers the differentiation of rapidly adapting (RA) mechanoreceptors. Involved in the development of the neural crest. Regulates nociceptor survival and size. Phosphorylates PTK2/FAK1.</text>
</comment>
<evidence type="ECO:0000256" key="11">
    <source>
        <dbReference type="ARBA" id="ARBA00023170"/>
    </source>
</evidence>
<protein>
    <recommendedName>
        <fullName evidence="14">Proto-oncogene tyrosine-protein kinase receptor Ret</fullName>
        <ecNumber evidence="14">2.7.10.1</ecNumber>
    </recommendedName>
</protein>
<dbReference type="PIRSF" id="PIRSF000631">
    <property type="entry name" value="TyrPK_receptor_Ret"/>
    <property type="match status" value="1"/>
</dbReference>
<dbReference type="InterPro" id="IPR015919">
    <property type="entry name" value="Cadherin-like_sf"/>
</dbReference>
<evidence type="ECO:0000256" key="7">
    <source>
        <dbReference type="ARBA" id="ARBA00022840"/>
    </source>
</evidence>
<dbReference type="PROSITE" id="PS50268">
    <property type="entry name" value="CADHERIN_2"/>
    <property type="match status" value="1"/>
</dbReference>
<keyword evidence="10 14" id="KW-0829">Tyrosine-protein kinase</keyword>
<evidence type="ECO:0000313" key="23">
    <source>
        <dbReference type="RefSeq" id="XP_031435062.1"/>
    </source>
</evidence>
<keyword evidence="7 14" id="KW-0067">ATP-binding</keyword>
<dbReference type="PROSITE" id="PS00109">
    <property type="entry name" value="PROTEIN_KINASE_TYR"/>
    <property type="match status" value="1"/>
</dbReference>
<dbReference type="InterPro" id="IPR017441">
    <property type="entry name" value="Protein_kinase_ATP_BS"/>
</dbReference>
<dbReference type="SMART" id="SM00112">
    <property type="entry name" value="CA"/>
    <property type="match status" value="1"/>
</dbReference>
<dbReference type="CDD" id="cd11304">
    <property type="entry name" value="Cadherin_repeat"/>
    <property type="match status" value="2"/>
</dbReference>
<feature type="domain" description="Cadherin" evidence="21">
    <location>
        <begin position="169"/>
        <end position="265"/>
    </location>
</feature>
<dbReference type="Pfam" id="PF17812">
    <property type="entry name" value="RET_CLD3"/>
    <property type="match status" value="1"/>
</dbReference>
<dbReference type="SUPFAM" id="SSF49313">
    <property type="entry name" value="Cadherin-like"/>
    <property type="match status" value="2"/>
</dbReference>
<dbReference type="PRINTS" id="PR00109">
    <property type="entry name" value="TYRKINASE"/>
</dbReference>
<dbReference type="GO" id="GO:0004714">
    <property type="term" value="F:transmembrane receptor protein tyrosine kinase activity"/>
    <property type="evidence" value="ECO:0007669"/>
    <property type="project" value="UniProtKB-UniRule"/>
</dbReference>
<dbReference type="Pfam" id="PF17813">
    <property type="entry name" value="RET_CLD4"/>
    <property type="match status" value="1"/>
</dbReference>
<dbReference type="SUPFAM" id="SSF56112">
    <property type="entry name" value="Protein kinase-like (PK-like)"/>
    <property type="match status" value="1"/>
</dbReference>
<dbReference type="PANTHER" id="PTHR24416">
    <property type="entry name" value="TYROSINE-PROTEIN KINASE RECEPTOR"/>
    <property type="match status" value="1"/>
</dbReference>
<keyword evidence="22" id="KW-1185">Reference proteome</keyword>
<keyword evidence="17" id="KW-0106">Calcium</keyword>
<reference evidence="23" key="1">
    <citation type="submission" date="2025-08" db="UniProtKB">
        <authorList>
            <consortium name="RefSeq"/>
        </authorList>
    </citation>
    <scope>IDENTIFICATION</scope>
</reference>
<evidence type="ECO:0000256" key="3">
    <source>
        <dbReference type="ARBA" id="ARBA00022692"/>
    </source>
</evidence>
<dbReference type="GlyCosmos" id="A0A6P8GHY2">
    <property type="glycosylation" value="1 site, No reported glycans"/>
</dbReference>
<dbReference type="InterPro" id="IPR040667">
    <property type="entry name" value="Ret_CLD3"/>
</dbReference>
<keyword evidence="11 23" id="KW-0675">Receptor</keyword>
<feature type="domain" description="Protein kinase" evidence="20">
    <location>
        <begin position="723"/>
        <end position="1015"/>
    </location>
</feature>
<name>A0A6P8GHY2_CLUHA</name>
<evidence type="ECO:0000256" key="18">
    <source>
        <dbReference type="PROSITE-ProRule" id="PRU10141"/>
    </source>
</evidence>
<dbReference type="InterPro" id="IPR041317">
    <property type="entry name" value="RET_CLD4"/>
</dbReference>
<keyword evidence="14" id="KW-1003">Cell membrane</keyword>
<dbReference type="KEGG" id="char:105890844"/>
<keyword evidence="9 14" id="KW-0472">Membrane</keyword>
<evidence type="ECO:0000259" key="20">
    <source>
        <dbReference type="PROSITE" id="PS50011"/>
    </source>
</evidence>
<feature type="signal peptide" evidence="19">
    <location>
        <begin position="1"/>
        <end position="25"/>
    </location>
</feature>
<gene>
    <name evidence="23" type="primary">ret</name>
</gene>
<comment type="subcellular location">
    <subcellularLocation>
        <location evidence="14">Cell membrane</location>
    </subcellularLocation>
    <subcellularLocation>
        <location evidence="1">Membrane</location>
        <topology evidence="1">Single-pass type I membrane protein</topology>
    </subcellularLocation>
</comment>
<evidence type="ECO:0000256" key="17">
    <source>
        <dbReference type="PROSITE-ProRule" id="PRU00043"/>
    </source>
</evidence>
<dbReference type="Gene3D" id="2.60.40.60">
    <property type="entry name" value="Cadherins"/>
    <property type="match status" value="2"/>
</dbReference>
<dbReference type="GO" id="GO:0007169">
    <property type="term" value="P:cell surface receptor protein tyrosine kinase signaling pathway"/>
    <property type="evidence" value="ECO:0007669"/>
    <property type="project" value="TreeGrafter"/>
</dbReference>
<dbReference type="InterPro" id="IPR050122">
    <property type="entry name" value="RTK"/>
</dbReference>
<dbReference type="CDD" id="cd05045">
    <property type="entry name" value="PTKc_RET"/>
    <property type="match status" value="1"/>
</dbReference>
<dbReference type="OrthoDB" id="3256376at2759"/>
<dbReference type="SMART" id="SM00219">
    <property type="entry name" value="TyrKc"/>
    <property type="match status" value="1"/>
</dbReference>
<evidence type="ECO:0000256" key="16">
    <source>
        <dbReference type="PIRSR" id="PIRSR000631-4"/>
    </source>
</evidence>
<comment type="similarity">
    <text evidence="14">Belongs to the protein kinase superfamily. Tyr protein kinase family.</text>
</comment>
<evidence type="ECO:0000256" key="10">
    <source>
        <dbReference type="ARBA" id="ARBA00023137"/>
    </source>
</evidence>
<sequence length="1113" mass="127007">METTRGIFWGEIVLVLLSVCKGASGLYFPQSDYSESIYIGQPAGSPVLQVFAMRDKDSERPHFYLCWQNPSRAPHYASWFHMDEATGMISMNKTLEWDDFGSVYPSSMMSFKKLSLKAIFAIGPVQRASCHLRNTVGINLIFINATAPPCDEITLEKLCFPDKEVTPHITENRMPGPLYQLRRLTRSHLCLNYTISYGVDADDPVPFEVNDTTSELLVTRPVDREEREMYRMQIVCKVETGETINKLFLPMHVNIYDENDNPPYVNGTDTEDVVVEFNRMKGAVFGNLSVYDRDTTPIYPKDHPQNKLTGTMITNDTWTKNMFIVDHSFREEKAIFGNVRGTIHEYKLILNKNLSILENRSFQMDYLLKDLSYEGGDVNVMLHFNITILPVPIRFTNVSYVFTVSRKSTMFSKIGRVCVDNCQKFQGIDVEYQLEIVDRNTSVDLQSCFSAVGIGRSLRDVSGMLYVNDTEVLRRAECQELQYVVVATEQQLQLQARTQLLVIFEDEYAQEEFVDQRMLSCAEKRKRGECEAFRGLGTPTGRCQWRQSTDKGISQNYSTCSPDLRTCPDGFCDVVERKDTICPQDCTRNTIIGGHEAGLMFGIKAGYGTCYCFSEKCFCEKDDIEEAMCDDVCKTIIATAVLLSFVVSILLSSYYIHRYHKNTPKPPIASAEMTFRRPAQSYPISYSANNMRRGSLDSMENQVAIDNFKIPEDPKWEFPRKNLVLGKTLGEGEFGKVVKATAFRLKGKAGYTTVAVKMLKENASHSELRDLMSEFTLLKQVNHPHVIKMYGACTQDGPLYLIVEYAKYGSLRNFLRESRKVGPSYMSNDGNRNSSYLENPDERALTQGDLISFAWQISRGMQYLAEMKLVHRDLAARNVLVAEGRKMKISDFGLSRDVYEEDSYVKRSKGRIPVKWMAIESLFDHIYTTQSDVWSFGVLLWEIMTLGGNPYPGIAPERLFNLLKTGYRMEKPENCSEEMYNLMLRCWKQESDKRSTFTEISKELEKMMVKSRDYLDLAASTPADALLYDDALSEEDTPLVDCNNAPLPRNLPSTWIENKLYGMSYPNWPERSPVQLNRLDGTNPVFSRYANDSVYANWIALPTSAKIVDKLDS</sequence>
<dbReference type="Gene3D" id="3.30.200.20">
    <property type="entry name" value="Phosphorylase Kinase, domain 1"/>
    <property type="match status" value="1"/>
</dbReference>
<dbReference type="InterPro" id="IPR020635">
    <property type="entry name" value="Tyr_kinase_cat_dom"/>
</dbReference>
<evidence type="ECO:0000256" key="1">
    <source>
        <dbReference type="ARBA" id="ARBA00004479"/>
    </source>
</evidence>
<dbReference type="PRINTS" id="PR00205">
    <property type="entry name" value="CADHERIN"/>
</dbReference>
<dbReference type="GO" id="GO:0005509">
    <property type="term" value="F:calcium ion binding"/>
    <property type="evidence" value="ECO:0007669"/>
    <property type="project" value="UniProtKB-UniRule"/>
</dbReference>
<dbReference type="GO" id="GO:0005524">
    <property type="term" value="F:ATP binding"/>
    <property type="evidence" value="ECO:0007669"/>
    <property type="project" value="UniProtKB-UniRule"/>
</dbReference>
<evidence type="ECO:0000313" key="22">
    <source>
        <dbReference type="Proteomes" id="UP000515152"/>
    </source>
</evidence>
<dbReference type="FunFam" id="1.10.510.10:FF:000190">
    <property type="entry name" value="Proto-oncogene tyrosine-protein kinase receptor Ret"/>
    <property type="match status" value="1"/>
</dbReference>
<keyword evidence="2 14" id="KW-0808">Transferase</keyword>
<dbReference type="Proteomes" id="UP000515152">
    <property type="component" value="Chromosome 13"/>
</dbReference>
<feature type="active site" description="Proton acceptor" evidence="15">
    <location>
        <position position="873"/>
    </location>
</feature>
<dbReference type="InterPro" id="IPR008266">
    <property type="entry name" value="Tyr_kinase_AS"/>
</dbReference>
<evidence type="ECO:0000256" key="15">
    <source>
        <dbReference type="PIRSR" id="PIRSR000631-1"/>
    </source>
</evidence>
<dbReference type="InterPro" id="IPR055162">
    <property type="entry name" value="RET_CRD"/>
</dbReference>
<dbReference type="GO" id="GO:0043235">
    <property type="term" value="C:receptor complex"/>
    <property type="evidence" value="ECO:0007669"/>
    <property type="project" value="TreeGrafter"/>
</dbReference>
<dbReference type="PROSITE" id="PS00107">
    <property type="entry name" value="PROTEIN_KINASE_ATP"/>
    <property type="match status" value="1"/>
</dbReference>
<evidence type="ECO:0000256" key="12">
    <source>
        <dbReference type="ARBA" id="ARBA00023180"/>
    </source>
</evidence>
<comment type="catalytic activity">
    <reaction evidence="13 14">
        <text>L-tyrosyl-[protein] + ATP = O-phospho-L-tyrosyl-[protein] + ADP + H(+)</text>
        <dbReference type="Rhea" id="RHEA:10596"/>
        <dbReference type="Rhea" id="RHEA-COMP:10136"/>
        <dbReference type="Rhea" id="RHEA-COMP:20101"/>
        <dbReference type="ChEBI" id="CHEBI:15378"/>
        <dbReference type="ChEBI" id="CHEBI:30616"/>
        <dbReference type="ChEBI" id="CHEBI:46858"/>
        <dbReference type="ChEBI" id="CHEBI:61978"/>
        <dbReference type="ChEBI" id="CHEBI:456216"/>
        <dbReference type="EC" id="2.7.10.1"/>
    </reaction>
</comment>
<keyword evidence="6 14" id="KW-0418">Kinase</keyword>